<comment type="subcellular location">
    <subcellularLocation>
        <location evidence="1 6">Secreted</location>
    </subcellularLocation>
</comment>
<protein>
    <recommendedName>
        <fullName evidence="6">Beta-defensin</fullName>
    </recommendedName>
</protein>
<proteinExistence type="inferred from homology"/>
<dbReference type="AlphaFoldDB" id="A6KHN7"/>
<evidence type="ECO:0000256" key="2">
    <source>
        <dbReference type="ARBA" id="ARBA00007371"/>
    </source>
</evidence>
<dbReference type="OrthoDB" id="9831336at2759"/>
<evidence type="ECO:0000313" key="8">
    <source>
        <dbReference type="EMBL" id="EDL86068.1"/>
    </source>
</evidence>
<accession>A6KHN7</accession>
<evidence type="ECO:0000313" key="10">
    <source>
        <dbReference type="RGD" id="1565177"/>
    </source>
</evidence>
<dbReference type="Proteomes" id="UP000234681">
    <property type="component" value="Chromosome 3"/>
</dbReference>
<evidence type="ECO:0000313" key="9">
    <source>
        <dbReference type="Proteomes" id="UP000234681"/>
    </source>
</evidence>
<dbReference type="InterPro" id="IPR025933">
    <property type="entry name" value="Beta_defensin_dom"/>
</dbReference>
<evidence type="ECO:0000256" key="5">
    <source>
        <dbReference type="ARBA" id="ARBA00023157"/>
    </source>
</evidence>
<evidence type="ECO:0000256" key="6">
    <source>
        <dbReference type="RuleBase" id="RU231113"/>
    </source>
</evidence>
<keyword evidence="6" id="KW-0211">Defensin</keyword>
<evidence type="ECO:0000256" key="3">
    <source>
        <dbReference type="ARBA" id="ARBA00022525"/>
    </source>
</evidence>
<keyword evidence="6" id="KW-0929">Antimicrobial</keyword>
<name>A6KHN7_RAT</name>
<dbReference type="GO" id="GO:0045087">
    <property type="term" value="P:innate immune response"/>
    <property type="evidence" value="ECO:0007669"/>
    <property type="project" value="InterPro"/>
</dbReference>
<comment type="similarity">
    <text evidence="2 6">Belongs to the beta-defensin family.</text>
</comment>
<keyword evidence="6" id="KW-0044">Antibiotic</keyword>
<evidence type="ECO:0000259" key="7">
    <source>
        <dbReference type="Pfam" id="PF13841"/>
    </source>
</evidence>
<evidence type="ECO:0000256" key="1">
    <source>
        <dbReference type="ARBA" id="ARBA00004613"/>
    </source>
</evidence>
<reference evidence="8 9" key="1">
    <citation type="submission" date="2005-09" db="EMBL/GenBank/DDBJ databases">
        <authorList>
            <person name="Mural R.J."/>
            <person name="Li P.W."/>
            <person name="Adams M.D."/>
            <person name="Amanatides P.G."/>
            <person name="Baden-Tillson H."/>
            <person name="Barnstead M."/>
            <person name="Chin S.H."/>
            <person name="Dew I."/>
            <person name="Evans C.A."/>
            <person name="Ferriera S."/>
            <person name="Flanigan M."/>
            <person name="Fosler C."/>
            <person name="Glodek A."/>
            <person name="Gu Z."/>
            <person name="Holt R.A."/>
            <person name="Jennings D."/>
            <person name="Kraft C.L."/>
            <person name="Lu F."/>
            <person name="Nguyen T."/>
            <person name="Nusskern D.R."/>
            <person name="Pfannkoch C.M."/>
            <person name="Sitter C."/>
            <person name="Sutton G.G."/>
            <person name="Venter J.C."/>
            <person name="Wang Z."/>
            <person name="Woodage T."/>
            <person name="Zheng X.H."/>
            <person name="Zhong F."/>
        </authorList>
    </citation>
    <scope>NUCLEOTIDE SEQUENCE [LARGE SCALE GENOMIC DNA]</scope>
    <source>
        <strain>BN</strain>
        <strain evidence="9">Sprague-Dawley</strain>
    </source>
</reference>
<organism evidence="8 9">
    <name type="scientific">Rattus norvegicus</name>
    <name type="common">Rat</name>
    <dbReference type="NCBI Taxonomy" id="10116"/>
    <lineage>
        <taxon>Eukaryota</taxon>
        <taxon>Metazoa</taxon>
        <taxon>Chordata</taxon>
        <taxon>Craniata</taxon>
        <taxon>Vertebrata</taxon>
        <taxon>Euteleostomi</taxon>
        <taxon>Mammalia</taxon>
        <taxon>Eutheria</taxon>
        <taxon>Euarchontoglires</taxon>
        <taxon>Glires</taxon>
        <taxon>Rodentia</taxon>
        <taxon>Myomorpha</taxon>
        <taxon>Muroidea</taxon>
        <taxon>Muridae</taxon>
        <taxon>Murinae</taxon>
        <taxon>Rattus</taxon>
    </lineage>
</organism>
<evidence type="ECO:0000256" key="4">
    <source>
        <dbReference type="ARBA" id="ARBA00022729"/>
    </source>
</evidence>
<dbReference type="EMBL" id="CH474050">
    <property type="protein sequence ID" value="EDL86068.1"/>
    <property type="molecule type" value="Genomic_DNA"/>
</dbReference>
<dbReference type="GO" id="GO:0005576">
    <property type="term" value="C:extracellular region"/>
    <property type="evidence" value="ECO:0007669"/>
    <property type="project" value="UniProtKB-SubCell"/>
</dbReference>
<keyword evidence="4" id="KW-0732">Signal</keyword>
<comment type="function">
    <text evidence="6">Has antibacterial activity.</text>
</comment>
<dbReference type="RGD" id="1565177">
    <property type="gene designation" value="Defb20"/>
</dbReference>
<gene>
    <name evidence="8 10" type="primary">Defb20</name>
    <name evidence="8" type="ORF">rCG_37519</name>
</gene>
<dbReference type="GO" id="GO:0042742">
    <property type="term" value="P:defense response to bacterium"/>
    <property type="evidence" value="ECO:0007669"/>
    <property type="project" value="UniProtKB-UniRule"/>
</dbReference>
<feature type="domain" description="Beta-defensin" evidence="7">
    <location>
        <begin position="52"/>
        <end position="82"/>
    </location>
</feature>
<keyword evidence="3 6" id="KW-0964">Secreted</keyword>
<sequence>MIAELMLDKRLLATWLWENATKACCLCISSVRFSLIFIISTMSSSDSVQPKRCFSNVAGYCRKRCRLVEISEMGCLHGKYCCVNELENKRHKKDTVVEQPMEPRDKSKVQDYMVLPTITYYTITI</sequence>
<keyword evidence="5" id="KW-1015">Disulfide bond</keyword>
<dbReference type="Pfam" id="PF13841">
    <property type="entry name" value="Defensin_beta_2"/>
    <property type="match status" value="1"/>
</dbReference>